<dbReference type="AlphaFoldDB" id="A0A9D4C169"/>
<reference evidence="2" key="1">
    <citation type="journal article" date="2019" name="bioRxiv">
        <title>The Genome of the Zebra Mussel, Dreissena polymorpha: A Resource for Invasive Species Research.</title>
        <authorList>
            <person name="McCartney M.A."/>
            <person name="Auch B."/>
            <person name="Kono T."/>
            <person name="Mallez S."/>
            <person name="Zhang Y."/>
            <person name="Obille A."/>
            <person name="Becker A."/>
            <person name="Abrahante J.E."/>
            <person name="Garbe J."/>
            <person name="Badalamenti J.P."/>
            <person name="Herman A."/>
            <person name="Mangelson H."/>
            <person name="Liachko I."/>
            <person name="Sullivan S."/>
            <person name="Sone E.D."/>
            <person name="Koren S."/>
            <person name="Silverstein K.A.T."/>
            <person name="Beckman K.B."/>
            <person name="Gohl D.M."/>
        </authorList>
    </citation>
    <scope>NUCLEOTIDE SEQUENCE</scope>
    <source>
        <strain evidence="2">Duluth1</strain>
        <tissue evidence="2">Whole animal</tissue>
    </source>
</reference>
<organism evidence="2 3">
    <name type="scientific">Dreissena polymorpha</name>
    <name type="common">Zebra mussel</name>
    <name type="synonym">Mytilus polymorpha</name>
    <dbReference type="NCBI Taxonomy" id="45954"/>
    <lineage>
        <taxon>Eukaryota</taxon>
        <taxon>Metazoa</taxon>
        <taxon>Spiralia</taxon>
        <taxon>Lophotrochozoa</taxon>
        <taxon>Mollusca</taxon>
        <taxon>Bivalvia</taxon>
        <taxon>Autobranchia</taxon>
        <taxon>Heteroconchia</taxon>
        <taxon>Euheterodonta</taxon>
        <taxon>Imparidentia</taxon>
        <taxon>Neoheterodontei</taxon>
        <taxon>Myida</taxon>
        <taxon>Dreissenoidea</taxon>
        <taxon>Dreissenidae</taxon>
        <taxon>Dreissena</taxon>
    </lineage>
</organism>
<dbReference type="Proteomes" id="UP000828390">
    <property type="component" value="Unassembled WGS sequence"/>
</dbReference>
<sequence length="96" mass="10420">MSEVHLTTMPTFSAPRVSSTLPRRIPPAATPSNQNTLWIQQSSGHFVPFTTDPMPGTAHYQSHSADLVSGRHSSLALFILVLADDPLMLDGQEIPP</sequence>
<evidence type="ECO:0000313" key="3">
    <source>
        <dbReference type="Proteomes" id="UP000828390"/>
    </source>
</evidence>
<reference evidence="2" key="2">
    <citation type="submission" date="2020-11" db="EMBL/GenBank/DDBJ databases">
        <authorList>
            <person name="McCartney M.A."/>
            <person name="Auch B."/>
            <person name="Kono T."/>
            <person name="Mallez S."/>
            <person name="Becker A."/>
            <person name="Gohl D.M."/>
            <person name="Silverstein K.A.T."/>
            <person name="Koren S."/>
            <person name="Bechman K.B."/>
            <person name="Herman A."/>
            <person name="Abrahante J.E."/>
            <person name="Garbe J."/>
        </authorList>
    </citation>
    <scope>NUCLEOTIDE SEQUENCE</scope>
    <source>
        <strain evidence="2">Duluth1</strain>
        <tissue evidence="2">Whole animal</tissue>
    </source>
</reference>
<gene>
    <name evidence="2" type="ORF">DPMN_057919</name>
</gene>
<proteinExistence type="predicted"/>
<dbReference type="EMBL" id="JAIWYP010000013">
    <property type="protein sequence ID" value="KAH3715213.1"/>
    <property type="molecule type" value="Genomic_DNA"/>
</dbReference>
<name>A0A9D4C169_DREPO</name>
<feature type="region of interest" description="Disordered" evidence="1">
    <location>
        <begin position="1"/>
        <end position="34"/>
    </location>
</feature>
<protein>
    <submittedName>
        <fullName evidence="2">Uncharacterized protein</fullName>
    </submittedName>
</protein>
<keyword evidence="3" id="KW-1185">Reference proteome</keyword>
<accession>A0A9D4C169</accession>
<comment type="caution">
    <text evidence="2">The sequence shown here is derived from an EMBL/GenBank/DDBJ whole genome shotgun (WGS) entry which is preliminary data.</text>
</comment>
<evidence type="ECO:0000313" key="2">
    <source>
        <dbReference type="EMBL" id="KAH3715213.1"/>
    </source>
</evidence>
<feature type="compositionally biased region" description="Polar residues" evidence="1">
    <location>
        <begin position="8"/>
        <end position="21"/>
    </location>
</feature>
<evidence type="ECO:0000256" key="1">
    <source>
        <dbReference type="SAM" id="MobiDB-lite"/>
    </source>
</evidence>